<protein>
    <submittedName>
        <fullName evidence="1">Uncharacterized protein</fullName>
    </submittedName>
</protein>
<name>A0A8S5MF65_9CAUD</name>
<sequence>MKMPIGNLPAVVVEFAQRVLIPAAEKQGGSLPFAVGIVSGLVAQRAPAMIEPYLPMLKSLGAVDEQNRIDVDLLYGEASKNLEAHPFSIGPYKPDRSDLDALKEIMNRHGE</sequence>
<proteinExistence type="predicted"/>
<dbReference type="EMBL" id="BK014892">
    <property type="protein sequence ID" value="DAD80969.1"/>
    <property type="molecule type" value="Genomic_DNA"/>
</dbReference>
<organism evidence="1">
    <name type="scientific">Podoviridae sp. ct9P15</name>
    <dbReference type="NCBI Taxonomy" id="2826543"/>
    <lineage>
        <taxon>Viruses</taxon>
        <taxon>Duplodnaviria</taxon>
        <taxon>Heunggongvirae</taxon>
        <taxon>Uroviricota</taxon>
        <taxon>Caudoviricetes</taxon>
    </lineage>
</organism>
<reference evidence="1" key="1">
    <citation type="journal article" date="2021" name="Proc. Natl. Acad. Sci. U.S.A.">
        <title>A Catalog of Tens of Thousands of Viruses from Human Metagenomes Reveals Hidden Associations with Chronic Diseases.</title>
        <authorList>
            <person name="Tisza M.J."/>
            <person name="Buck C.B."/>
        </authorList>
    </citation>
    <scope>NUCLEOTIDE SEQUENCE</scope>
    <source>
        <strain evidence="1">Ct9P15</strain>
    </source>
</reference>
<evidence type="ECO:0000313" key="1">
    <source>
        <dbReference type="EMBL" id="DAD80969.1"/>
    </source>
</evidence>
<accession>A0A8S5MF65</accession>